<dbReference type="PANTHER" id="PTHR15818:SF2">
    <property type="entry name" value="G-PATCH DOMAIN AND KOW MOTIFS-CONTAINING PROTEIN"/>
    <property type="match status" value="1"/>
</dbReference>
<dbReference type="GO" id="GO:0000398">
    <property type="term" value="P:mRNA splicing, via spliceosome"/>
    <property type="evidence" value="ECO:0007669"/>
    <property type="project" value="UniProtKB-UniRule"/>
</dbReference>
<evidence type="ECO:0000256" key="5">
    <source>
        <dbReference type="SAM" id="MobiDB-lite"/>
    </source>
</evidence>
<comment type="function">
    <text evidence="4">Involved in spliceosome maturation and the first step of pre-mRNA splicing.</text>
</comment>
<keyword evidence="4" id="KW-0747">Spliceosome</keyword>
<sequence>MSTSFSIDLKKKKSSNKSKGKKKRNNNNIFGDVTTPDTSTIDNIHNNQKRRKIKITEVSQDDLSNEKPKKDDLVIVLGDRNDETEELAATTLDDYKTVPVEQFGSAILRGMGWDGTSTDVIDKKSENTLKSAHIEGLGIGAKGDAQITDTESFMPLIKLDKKQNR</sequence>
<protein>
    <recommendedName>
        <fullName evidence="4">Pre-mRNA-splicing factor</fullName>
    </recommendedName>
</protein>
<dbReference type="Pfam" id="PF12656">
    <property type="entry name" value="G-patch_2"/>
    <property type="match status" value="1"/>
</dbReference>
<evidence type="ECO:0000256" key="3">
    <source>
        <dbReference type="ARBA" id="ARBA00023242"/>
    </source>
</evidence>
<reference evidence="7 8" key="1">
    <citation type="submission" date="2017-04" db="EMBL/GenBank/DDBJ databases">
        <authorList>
            <person name="Afonso C.L."/>
            <person name="Miller P.J."/>
            <person name="Scott M.A."/>
            <person name="Spackman E."/>
            <person name="Goraichik I."/>
            <person name="Dimitrov K.M."/>
            <person name="Suarez D.L."/>
            <person name="Swayne D.E."/>
        </authorList>
    </citation>
    <scope>NUCLEOTIDE SEQUENCE [LARGE SCALE GENOMIC DNA]</scope>
</reference>
<evidence type="ECO:0000256" key="2">
    <source>
        <dbReference type="ARBA" id="ARBA00008576"/>
    </source>
</evidence>
<evidence type="ECO:0000313" key="7">
    <source>
        <dbReference type="EMBL" id="SMN18414.1"/>
    </source>
</evidence>
<evidence type="ECO:0000313" key="8">
    <source>
        <dbReference type="Proteomes" id="UP000196158"/>
    </source>
</evidence>
<dbReference type="STRING" id="1789683.A0A1X7QYW6"/>
<keyword evidence="8" id="KW-1185">Reference proteome</keyword>
<name>A0A1X7QYW6_9SACH</name>
<accession>A0A1X7QYW6</accession>
<dbReference type="EMBL" id="FXLY01000002">
    <property type="protein sequence ID" value="SMN18414.1"/>
    <property type="molecule type" value="Genomic_DNA"/>
</dbReference>
<dbReference type="AlphaFoldDB" id="A0A1X7QYW6"/>
<comment type="similarity">
    <text evidence="2 4">Belongs to the SPP2 family.</text>
</comment>
<evidence type="ECO:0000259" key="6">
    <source>
        <dbReference type="Pfam" id="PF12656"/>
    </source>
</evidence>
<feature type="region of interest" description="Disordered" evidence="5">
    <location>
        <begin position="1"/>
        <end position="46"/>
    </location>
</feature>
<comment type="subcellular location">
    <subcellularLocation>
        <location evidence="1 4">Nucleus</location>
    </subcellularLocation>
</comment>
<dbReference type="PANTHER" id="PTHR15818">
    <property type="entry name" value="G PATCH AND KOW-CONTAINING"/>
    <property type="match status" value="1"/>
</dbReference>
<keyword evidence="3 4" id="KW-0539">Nucleus</keyword>
<dbReference type="InterPro" id="IPR026822">
    <property type="entry name" value="Spp2/MOS2_G-patch"/>
</dbReference>
<keyword evidence="4" id="KW-0508">mRNA splicing</keyword>
<organism evidence="7 8">
    <name type="scientific">Maudiozyma saulgeensis</name>
    <dbReference type="NCBI Taxonomy" id="1789683"/>
    <lineage>
        <taxon>Eukaryota</taxon>
        <taxon>Fungi</taxon>
        <taxon>Dikarya</taxon>
        <taxon>Ascomycota</taxon>
        <taxon>Saccharomycotina</taxon>
        <taxon>Saccharomycetes</taxon>
        <taxon>Saccharomycetales</taxon>
        <taxon>Saccharomycetaceae</taxon>
        <taxon>Maudiozyma</taxon>
    </lineage>
</organism>
<evidence type="ECO:0000256" key="1">
    <source>
        <dbReference type="ARBA" id="ARBA00004123"/>
    </source>
</evidence>
<evidence type="ECO:0000256" key="4">
    <source>
        <dbReference type="RuleBase" id="RU369096"/>
    </source>
</evidence>
<feature type="domain" description="Spp2/MOS2 G-patch" evidence="6">
    <location>
        <begin position="89"/>
        <end position="143"/>
    </location>
</feature>
<keyword evidence="4" id="KW-0507">mRNA processing</keyword>
<dbReference type="GO" id="GO:0005681">
    <property type="term" value="C:spliceosomal complex"/>
    <property type="evidence" value="ECO:0007669"/>
    <property type="project" value="UniProtKB-UniRule"/>
</dbReference>
<feature type="compositionally biased region" description="Basic residues" evidence="5">
    <location>
        <begin position="10"/>
        <end position="25"/>
    </location>
</feature>
<gene>
    <name evidence="7" type="ORF">KASA_0Q08877G</name>
</gene>
<feature type="compositionally biased region" description="Polar residues" evidence="5">
    <location>
        <begin position="35"/>
        <end position="46"/>
    </location>
</feature>
<dbReference type="Proteomes" id="UP000196158">
    <property type="component" value="Unassembled WGS sequence"/>
</dbReference>
<proteinExistence type="inferred from homology"/>
<dbReference type="OrthoDB" id="5577072at2759"/>
<dbReference type="InterPro" id="IPR045166">
    <property type="entry name" value="Spp2-like"/>
</dbReference>